<dbReference type="EMBL" id="JAVXUO010001014">
    <property type="protein sequence ID" value="KAK2987154.1"/>
    <property type="molecule type" value="Genomic_DNA"/>
</dbReference>
<dbReference type="Pfam" id="PF07765">
    <property type="entry name" value="KIP1"/>
    <property type="match status" value="1"/>
</dbReference>
<dbReference type="InterPro" id="IPR011684">
    <property type="entry name" value="NAB"/>
</dbReference>
<feature type="coiled-coil region" evidence="3">
    <location>
        <begin position="1642"/>
        <end position="1669"/>
    </location>
</feature>
<feature type="domain" description="NAB" evidence="5">
    <location>
        <begin position="1"/>
        <end position="58"/>
    </location>
</feature>
<evidence type="ECO:0000256" key="2">
    <source>
        <dbReference type="ARBA" id="ARBA00038006"/>
    </source>
</evidence>
<feature type="coiled-coil region" evidence="3">
    <location>
        <begin position="882"/>
        <end position="916"/>
    </location>
</feature>
<sequence>MDAKVKSMIKLIEEDADSFARRAEMYYKKRPELMKLVEEFYRAYRALAERYDHATGALRQAQRTMSEAFPNQVPFVLADDSPASSASEADPRTPEMSTPVRALFDPDDLQKDALGLSSSHFHAAKRNGAHTDDSDSVTSRKGLKQLNDLFGSGDHANFAEGRVRKGLNFNDAEDNRTSQARSLSESERVDKLEREILTLKEALAKLEKEKETGLVQYQQNLDRLSKLESEVSHAQEDSREFRERASRAEAEAQTLKEALSRLEAEKEVSFLQYQQCLDKISNLETVLSHAQKDAGELNERSTKAESEAQSLKQDLSKVEAEKGVAHDKYNNSLQMISNLEEQLLQANEGSRMFSERAGKAESEVETLKQAIAKLREEKDAAALQYRQCLETISSLERDIFCAQEEAQRLKAEVDTGAASLKGAEERCLMLERSNQSLHSELESLVLKMGTQSEELTEKQKELGRLWACVQEERLRFVEAETAFQTLQHLHSQAQDNLRSLVSELQKRDQVLRDMEARNQSLQDKSLKLEEENKSLSELKISSDMSIRNLQDEIFTLVETKEKLQAEVELRVDERNALQQEIYCLKEELNDLNKKHQSILVKLDAVGLNSECFESSVQQLQDENSTLQETCQRERCEKAALLEKLEIMEQLLQKNALLENSLSDMGAELEGVRGKIKSLEESCQALLEEKSTLVDEKATLITQLQVTNENLGQILEKNTIVEDSLSDARNELEVLKEKSKSLEESCHLLIDQRSGLISEKDTLISQLEMVEQTLKDVEKRYTEVEEKYCAREKEKESALSKVEELKVSLDVQEQKHASFTEMSKTQLAGLETQIRLVQEESRNRNRELKEELDKALDSQIEIFVLQRCLQELKENNCSLLVECQKLLEASKLSEKLISELEQENLDQQMEVKSLFHQNDTLRTGLCRLLKAFDIVPDHGCVDKNGHDETRLGHILDKVEDTKNALSGSQDENHLLAVEMSVLVTLLGQLRSEMGCLEMERNIIDQELTIRTEQFSTVQSEAQKLVGLTEELRLKLQEGNHLKEVQKSQIEDLRGKLLDMQGAYEKLQEDMSHEVEEKRSMAKKLLQMEEKNSTMEEENCVMFAEMFSLSNLSLVLVNCVDERSVVIKDLVQDIDRLNVINGVLKDKSSITQRRLEEVEMENLHLKETVQKSEHELKTVTVLSDQLSHEILCGKNLLHQKEMELLVAEEKVGITEDEKAKLHKIVDDLKGKYEEVEMIREDQVKHLLKLSEDSDHLSKENGFLSQVSRQLDAELHQLRDEHEKSKLTVESLCLEVEKGQNEIDIWETQATALFGELQTSSISQALFEEKVHELTEACQSLQDENTFDDMNIELLKERVSILEGENEELKAQLAPYGPAIISLTDSIASLESHTCLRTEPKESGIEEVKDAELANHLRVERRTTEDPKTTVADASSDLQNLQTRVKAIEKRVIDMERLAMQENVDAQTKLEAVISQMNHLKRENSLHRKNVKPTSEISEAESGLLTKDIMLDQMSESSPYGLSRGKNTETDNKMLEIWESTDQDSSIDLTVGKAKEDKNIEYQAAKQKSELLPSDLLAEKELGVDKLGISKRSLESRQGGNKRKVLERLNSDVQKLTNLQITVQDLMKKVELIGKNKRGKAFVECETMKGQLEEAEETILELFDLNENLMKDIENTSLPSHKKSAMEIEDTGSVSRRRISEQARRGSERIGRLQLEIQRIQFVLLKLDDGKESNGSARILETKRSVLLRDYLYGGVRRSQRRKRAPFCACIQPPTKGD</sequence>
<name>A0AA88RCY2_9ASTE</name>
<evidence type="ECO:0000259" key="5">
    <source>
        <dbReference type="PROSITE" id="PS51774"/>
    </source>
</evidence>
<protein>
    <recommendedName>
        <fullName evidence="5">NAB domain-containing protein</fullName>
    </recommendedName>
</protein>
<gene>
    <name evidence="6" type="ORF">RJ640_019714</name>
</gene>
<evidence type="ECO:0000256" key="4">
    <source>
        <dbReference type="SAM" id="MobiDB-lite"/>
    </source>
</evidence>
<keyword evidence="1 3" id="KW-0175">Coiled coil</keyword>
<dbReference type="InterPro" id="IPR051861">
    <property type="entry name" value="NET_actin-binding_domain"/>
</dbReference>
<feature type="coiled-coil region" evidence="3">
    <location>
        <begin position="189"/>
        <end position="321"/>
    </location>
</feature>
<dbReference type="Gene3D" id="1.10.287.1490">
    <property type="match status" value="1"/>
</dbReference>
<dbReference type="GO" id="GO:0005886">
    <property type="term" value="C:plasma membrane"/>
    <property type="evidence" value="ECO:0007669"/>
    <property type="project" value="TreeGrafter"/>
</dbReference>
<feature type="compositionally biased region" description="Low complexity" evidence="4">
    <location>
        <begin position="79"/>
        <end position="88"/>
    </location>
</feature>
<dbReference type="Proteomes" id="UP001187471">
    <property type="component" value="Unassembled WGS sequence"/>
</dbReference>
<organism evidence="6 7">
    <name type="scientific">Escallonia rubra</name>
    <dbReference type="NCBI Taxonomy" id="112253"/>
    <lineage>
        <taxon>Eukaryota</taxon>
        <taxon>Viridiplantae</taxon>
        <taxon>Streptophyta</taxon>
        <taxon>Embryophyta</taxon>
        <taxon>Tracheophyta</taxon>
        <taxon>Spermatophyta</taxon>
        <taxon>Magnoliopsida</taxon>
        <taxon>eudicotyledons</taxon>
        <taxon>Gunneridae</taxon>
        <taxon>Pentapetalae</taxon>
        <taxon>asterids</taxon>
        <taxon>campanulids</taxon>
        <taxon>Escalloniales</taxon>
        <taxon>Escalloniaceae</taxon>
        <taxon>Escallonia</taxon>
    </lineage>
</organism>
<feature type="coiled-coil region" evidence="3">
    <location>
        <begin position="357"/>
        <end position="440"/>
    </location>
</feature>
<evidence type="ECO:0000256" key="3">
    <source>
        <dbReference type="SAM" id="Coils"/>
    </source>
</evidence>
<dbReference type="GO" id="GO:0051015">
    <property type="term" value="F:actin filament binding"/>
    <property type="evidence" value="ECO:0007669"/>
    <property type="project" value="TreeGrafter"/>
</dbReference>
<dbReference type="PANTHER" id="PTHR32258:SF32">
    <property type="entry name" value="PROTEIN NETWORKED 1D"/>
    <property type="match status" value="1"/>
</dbReference>
<feature type="coiled-coil region" evidence="3">
    <location>
        <begin position="504"/>
        <end position="857"/>
    </location>
</feature>
<evidence type="ECO:0000313" key="6">
    <source>
        <dbReference type="EMBL" id="KAK2987154.1"/>
    </source>
</evidence>
<accession>A0AA88RCY2</accession>
<feature type="coiled-coil region" evidence="3">
    <location>
        <begin position="1321"/>
        <end position="1369"/>
    </location>
</feature>
<dbReference type="PANTHER" id="PTHR32258">
    <property type="entry name" value="PROTEIN NETWORKED 4A"/>
    <property type="match status" value="1"/>
</dbReference>
<proteinExistence type="inferred from homology"/>
<keyword evidence="7" id="KW-1185">Reference proteome</keyword>
<feature type="coiled-coil region" evidence="3">
    <location>
        <begin position="1048"/>
        <end position="1096"/>
    </location>
</feature>
<comment type="caution">
    <text evidence="6">The sequence shown here is derived from an EMBL/GenBank/DDBJ whole genome shotgun (WGS) entry which is preliminary data.</text>
</comment>
<feature type="region of interest" description="Disordered" evidence="4">
    <location>
        <begin position="79"/>
        <end position="100"/>
    </location>
</feature>
<dbReference type="PROSITE" id="PS51774">
    <property type="entry name" value="NAB"/>
    <property type="match status" value="1"/>
</dbReference>
<reference evidence="6" key="1">
    <citation type="submission" date="2022-12" db="EMBL/GenBank/DDBJ databases">
        <title>Draft genome assemblies for two species of Escallonia (Escalloniales).</title>
        <authorList>
            <person name="Chanderbali A."/>
            <person name="Dervinis C."/>
            <person name="Anghel I."/>
            <person name="Soltis D."/>
            <person name="Soltis P."/>
            <person name="Zapata F."/>
        </authorList>
    </citation>
    <scope>NUCLEOTIDE SEQUENCE</scope>
    <source>
        <strain evidence="6">UCBG92.1500</strain>
        <tissue evidence="6">Leaf</tissue>
    </source>
</reference>
<evidence type="ECO:0000313" key="7">
    <source>
        <dbReference type="Proteomes" id="UP001187471"/>
    </source>
</evidence>
<evidence type="ECO:0000256" key="1">
    <source>
        <dbReference type="ARBA" id="ARBA00023054"/>
    </source>
</evidence>
<comment type="similarity">
    <text evidence="2">Belongs to the NET family.</text>
</comment>
<feature type="coiled-coil region" evidence="3">
    <location>
        <begin position="1428"/>
        <end position="1480"/>
    </location>
</feature>